<accession>A0A0J8DB29</accession>
<dbReference type="Proteomes" id="UP000036756">
    <property type="component" value="Unassembled WGS sequence"/>
</dbReference>
<evidence type="ECO:0000313" key="2">
    <source>
        <dbReference type="Proteomes" id="UP000036756"/>
    </source>
</evidence>
<proteinExistence type="predicted"/>
<dbReference type="PATRIC" id="fig|1121307.3.peg.1117"/>
<dbReference type="EMBL" id="LFVU01000027">
    <property type="protein sequence ID" value="KMT21499.1"/>
    <property type="molecule type" value="Genomic_DNA"/>
</dbReference>
<keyword evidence="2" id="KW-1185">Reference proteome</keyword>
<evidence type="ECO:0000313" key="1">
    <source>
        <dbReference type="EMBL" id="KMT21499.1"/>
    </source>
</evidence>
<comment type="caution">
    <text evidence="1">The sequence shown here is derived from an EMBL/GenBank/DDBJ whole genome shotgun (WGS) entry which is preliminary data.</text>
</comment>
<gene>
    <name evidence="1" type="ORF">CLCY_2c02600</name>
</gene>
<organism evidence="1 2">
    <name type="scientific">Clostridium cylindrosporum DSM 605</name>
    <dbReference type="NCBI Taxonomy" id="1121307"/>
    <lineage>
        <taxon>Bacteria</taxon>
        <taxon>Bacillati</taxon>
        <taxon>Bacillota</taxon>
        <taxon>Clostridia</taxon>
        <taxon>Eubacteriales</taxon>
        <taxon>Clostridiaceae</taxon>
        <taxon>Clostridium</taxon>
    </lineage>
</organism>
<dbReference type="AlphaFoldDB" id="A0A0J8DB29"/>
<name>A0A0J8DB29_CLOCY</name>
<protein>
    <submittedName>
        <fullName evidence="1">Uncharacterized protein</fullName>
    </submittedName>
</protein>
<reference evidence="1 2" key="1">
    <citation type="submission" date="2015-06" db="EMBL/GenBank/DDBJ databases">
        <title>Draft genome sequence of the purine-degrading Clostridium cylindrosporum HC-1 (DSM 605).</title>
        <authorList>
            <person name="Poehlein A."/>
            <person name="Schiel-Bengelsdorf B."/>
            <person name="Bengelsdorf F."/>
            <person name="Daniel R."/>
            <person name="Duerre P."/>
        </authorList>
    </citation>
    <scope>NUCLEOTIDE SEQUENCE [LARGE SCALE GENOMIC DNA]</scope>
    <source>
        <strain evidence="1 2">DSM 605</strain>
    </source>
</reference>
<sequence length="446" mass="54657">MYFEVDRELLYEIDPTEKLYNCFKRFEKIEEYVYVPRQSFRDRKDDEVFRTKLTKKENEYIIKNDCYDVEDKILTYRYLENRLKSIYINNFIFNCCMEQGFTKLILTAKNMYFNCIRVNRKEVQNNRLYLKKFLHKYRYYSYDSDKDPYTRWGYKEVNYEIGKEKFEEANIKISNIEDYKLYDDEEFTYIELGEDYYKIRKGLGSKKLRYKQDKDVYKDEYNRRLKILKVKKEEMVRENIDYIVELVENHMRIANEIKERRNKYRCEMDYKDYINIYKKHFIKAVDNIDLDMVSKLRNIYGEDDYKIIVKYINTYVFNSIKNYKMRELLSNTYKRTQTGGEDRYIKLDDSLDVLQLLIARYCDKDNIKNYSILDIDKLTKSQVKFITDIGAVIKSEDKYNYINITKEDLPSINVTYISEKLEVKRNKTTDKIKRIWDRLNKKSGVI</sequence>